<feature type="region of interest" description="Disordered" evidence="8">
    <location>
        <begin position="431"/>
        <end position="484"/>
    </location>
</feature>
<dbReference type="Pfam" id="PF22191">
    <property type="entry name" value="IBR_1"/>
    <property type="match status" value="1"/>
</dbReference>
<dbReference type="InterPro" id="IPR001841">
    <property type="entry name" value="Znf_RING"/>
</dbReference>
<dbReference type="PROSITE" id="PS51873">
    <property type="entry name" value="TRIAD"/>
    <property type="match status" value="1"/>
</dbReference>
<feature type="domain" description="RING-type" evidence="9">
    <location>
        <begin position="547"/>
        <end position="595"/>
    </location>
</feature>
<dbReference type="GO" id="GO:0008270">
    <property type="term" value="F:zinc ion binding"/>
    <property type="evidence" value="ECO:0007669"/>
    <property type="project" value="UniProtKB-KW"/>
</dbReference>
<feature type="region of interest" description="Disordered" evidence="8">
    <location>
        <begin position="350"/>
        <end position="397"/>
    </location>
</feature>
<dbReference type="HOGENOM" id="CLU_011917_1_0_1"/>
<keyword evidence="12" id="KW-1185">Reference proteome</keyword>
<dbReference type="PROSITE" id="PS00518">
    <property type="entry name" value="ZF_RING_1"/>
    <property type="match status" value="1"/>
</dbReference>
<dbReference type="InterPro" id="IPR031127">
    <property type="entry name" value="E3_UB_ligase_RBR"/>
</dbReference>
<dbReference type="AlphaFoldDB" id="A0A0C9YEW7"/>
<keyword evidence="2" id="KW-0479">Metal-binding</keyword>
<dbReference type="GO" id="GO:0016567">
    <property type="term" value="P:protein ubiquitination"/>
    <property type="evidence" value="ECO:0007669"/>
    <property type="project" value="InterPro"/>
</dbReference>
<evidence type="ECO:0000256" key="4">
    <source>
        <dbReference type="ARBA" id="ARBA00022771"/>
    </source>
</evidence>
<evidence type="ECO:0000259" key="9">
    <source>
        <dbReference type="PROSITE" id="PS50089"/>
    </source>
</evidence>
<dbReference type="Pfam" id="PF00097">
    <property type="entry name" value="zf-C3HC4"/>
    <property type="match status" value="1"/>
</dbReference>
<feature type="compositionally biased region" description="Basic and acidic residues" evidence="8">
    <location>
        <begin position="283"/>
        <end position="307"/>
    </location>
</feature>
<dbReference type="InterPro" id="IPR018957">
    <property type="entry name" value="Znf_C3HC4_RING-type"/>
</dbReference>
<dbReference type="SUPFAM" id="SSF57850">
    <property type="entry name" value="RING/U-box"/>
    <property type="match status" value="2"/>
</dbReference>
<dbReference type="InterPro" id="IPR017907">
    <property type="entry name" value="Znf_RING_CS"/>
</dbReference>
<evidence type="ECO:0000313" key="12">
    <source>
        <dbReference type="Proteomes" id="UP000054477"/>
    </source>
</evidence>
<feature type="compositionally biased region" description="Low complexity" evidence="8">
    <location>
        <begin position="361"/>
        <end position="379"/>
    </location>
</feature>
<reference evidence="11 12" key="1">
    <citation type="submission" date="2014-04" db="EMBL/GenBank/DDBJ databases">
        <authorList>
            <consortium name="DOE Joint Genome Institute"/>
            <person name="Kuo A."/>
            <person name="Kohler A."/>
            <person name="Nagy L.G."/>
            <person name="Floudas D."/>
            <person name="Copeland A."/>
            <person name="Barry K.W."/>
            <person name="Cichocki N."/>
            <person name="Veneault-Fourrey C."/>
            <person name="LaButti K."/>
            <person name="Lindquist E.A."/>
            <person name="Lipzen A."/>
            <person name="Lundell T."/>
            <person name="Morin E."/>
            <person name="Murat C."/>
            <person name="Sun H."/>
            <person name="Tunlid A."/>
            <person name="Henrissat B."/>
            <person name="Grigoriev I.V."/>
            <person name="Hibbett D.S."/>
            <person name="Martin F."/>
            <person name="Nordberg H.P."/>
            <person name="Cantor M.N."/>
            <person name="Hua S.X."/>
        </authorList>
    </citation>
    <scope>NUCLEOTIDE SEQUENCE [LARGE SCALE GENOMIC DNA]</scope>
    <source>
        <strain evidence="11 12">LaAM-08-1</strain>
    </source>
</reference>
<organism evidence="11 12">
    <name type="scientific">Laccaria amethystina LaAM-08-1</name>
    <dbReference type="NCBI Taxonomy" id="1095629"/>
    <lineage>
        <taxon>Eukaryota</taxon>
        <taxon>Fungi</taxon>
        <taxon>Dikarya</taxon>
        <taxon>Basidiomycota</taxon>
        <taxon>Agaricomycotina</taxon>
        <taxon>Agaricomycetes</taxon>
        <taxon>Agaricomycetidae</taxon>
        <taxon>Agaricales</taxon>
        <taxon>Agaricineae</taxon>
        <taxon>Hydnangiaceae</taxon>
        <taxon>Laccaria</taxon>
    </lineage>
</organism>
<dbReference type="EMBL" id="KN838540">
    <property type="protein sequence ID" value="KIK08962.1"/>
    <property type="molecule type" value="Genomic_DNA"/>
</dbReference>
<dbReference type="GO" id="GO:0004842">
    <property type="term" value="F:ubiquitin-protein transferase activity"/>
    <property type="evidence" value="ECO:0007669"/>
    <property type="project" value="InterPro"/>
</dbReference>
<dbReference type="InterPro" id="IPR013083">
    <property type="entry name" value="Znf_RING/FYVE/PHD"/>
</dbReference>
<feature type="domain" description="RING-type" evidence="10">
    <location>
        <begin position="543"/>
        <end position="762"/>
    </location>
</feature>
<evidence type="ECO:0008006" key="13">
    <source>
        <dbReference type="Google" id="ProtNLM"/>
    </source>
</evidence>
<dbReference type="Gene3D" id="1.20.120.1750">
    <property type="match status" value="1"/>
</dbReference>
<keyword evidence="6" id="KW-0862">Zinc</keyword>
<dbReference type="OrthoDB" id="1431934at2759"/>
<evidence type="ECO:0000256" key="3">
    <source>
        <dbReference type="ARBA" id="ARBA00022737"/>
    </source>
</evidence>
<evidence type="ECO:0000256" key="5">
    <source>
        <dbReference type="ARBA" id="ARBA00022786"/>
    </source>
</evidence>
<keyword evidence="1" id="KW-0808">Transferase</keyword>
<evidence type="ECO:0000256" key="8">
    <source>
        <dbReference type="SAM" id="MobiDB-lite"/>
    </source>
</evidence>
<dbReference type="Gene3D" id="3.30.40.10">
    <property type="entry name" value="Zinc/RING finger domain, C3HC4 (zinc finger)"/>
    <property type="match status" value="1"/>
</dbReference>
<keyword evidence="5" id="KW-0833">Ubl conjugation pathway</keyword>
<accession>A0A0C9YEW7</accession>
<evidence type="ECO:0000256" key="2">
    <source>
        <dbReference type="ARBA" id="ARBA00022723"/>
    </source>
</evidence>
<feature type="region of interest" description="Disordered" evidence="8">
    <location>
        <begin position="282"/>
        <end position="328"/>
    </location>
</feature>
<name>A0A0C9YEW7_9AGAR</name>
<dbReference type="SMART" id="SM00184">
    <property type="entry name" value="RING"/>
    <property type="match status" value="2"/>
</dbReference>
<keyword evidence="4 7" id="KW-0863">Zinc-finger</keyword>
<proteinExistence type="predicted"/>
<reference evidence="12" key="2">
    <citation type="submission" date="2015-01" db="EMBL/GenBank/DDBJ databases">
        <title>Evolutionary Origins and Diversification of the Mycorrhizal Mutualists.</title>
        <authorList>
            <consortium name="DOE Joint Genome Institute"/>
            <consortium name="Mycorrhizal Genomics Consortium"/>
            <person name="Kohler A."/>
            <person name="Kuo A."/>
            <person name="Nagy L.G."/>
            <person name="Floudas D."/>
            <person name="Copeland A."/>
            <person name="Barry K.W."/>
            <person name="Cichocki N."/>
            <person name="Veneault-Fourrey C."/>
            <person name="LaButti K."/>
            <person name="Lindquist E.A."/>
            <person name="Lipzen A."/>
            <person name="Lundell T."/>
            <person name="Morin E."/>
            <person name="Murat C."/>
            <person name="Riley R."/>
            <person name="Ohm R."/>
            <person name="Sun H."/>
            <person name="Tunlid A."/>
            <person name="Henrissat B."/>
            <person name="Grigoriev I.V."/>
            <person name="Hibbett D.S."/>
            <person name="Martin F."/>
        </authorList>
    </citation>
    <scope>NUCLEOTIDE SEQUENCE [LARGE SCALE GENOMIC DNA]</scope>
    <source>
        <strain evidence="12">LaAM-08-1</strain>
    </source>
</reference>
<protein>
    <recommendedName>
        <fullName evidence="13">RING-type domain-containing protein</fullName>
    </recommendedName>
</protein>
<dbReference type="PANTHER" id="PTHR11685">
    <property type="entry name" value="RBR FAMILY RING FINGER AND IBR DOMAIN-CONTAINING"/>
    <property type="match status" value="1"/>
</dbReference>
<dbReference type="CDD" id="cd22584">
    <property type="entry name" value="Rcat_RBR_unk"/>
    <property type="match status" value="1"/>
</dbReference>
<evidence type="ECO:0000256" key="6">
    <source>
        <dbReference type="ARBA" id="ARBA00022833"/>
    </source>
</evidence>
<dbReference type="InterPro" id="IPR044066">
    <property type="entry name" value="TRIAD_supradom"/>
</dbReference>
<dbReference type="PROSITE" id="PS50089">
    <property type="entry name" value="ZF_RING_2"/>
    <property type="match status" value="1"/>
</dbReference>
<gene>
    <name evidence="11" type="ORF">K443DRAFT_672006</name>
</gene>
<evidence type="ECO:0000256" key="1">
    <source>
        <dbReference type="ARBA" id="ARBA00022679"/>
    </source>
</evidence>
<evidence type="ECO:0000256" key="7">
    <source>
        <dbReference type="PROSITE-ProRule" id="PRU00175"/>
    </source>
</evidence>
<evidence type="ECO:0000313" key="11">
    <source>
        <dbReference type="EMBL" id="KIK08962.1"/>
    </source>
</evidence>
<dbReference type="STRING" id="1095629.A0A0C9YEW7"/>
<evidence type="ECO:0000259" key="10">
    <source>
        <dbReference type="PROSITE" id="PS51873"/>
    </source>
</evidence>
<dbReference type="Proteomes" id="UP000054477">
    <property type="component" value="Unassembled WGS sequence"/>
</dbReference>
<keyword evidence="3" id="KW-0677">Repeat</keyword>
<sequence>MPEKIWQSADVDVQDLLEQLTSAEQSRQVVVYDGPTCKCSNENSTSRPSCTLLAMNCVRTFFEVEKGLGAKISWAWQRSRDDAVADAEFLEDLLAERTVQKIVSITAYLKLAIGMNVGELCEIPLFESVMSQISYVVQEASQVGFFSMLGTMSVAASQRVTAAVISHSNEVIVCLKVKIAQEDTYIIFDPHAGSIAPNGPAFILERRKKTAAELLSDFVASKRTKVSHPDVQKYYARIFCPKESYLDTTMGEDSFRDSLMSSNGGSLTETLLYLSRKTASAKQIKEEPTTPIEELTKPKQNSRDGLKIDTTPASVIPLSDLSPSTNPNALARTRLQKEFGWQLHLQGKKIYGPDKSPSDFAQAPRVATASAAPSPSEEVQPSREPRQSSRTPKVSRPIKKDIGWQMALQQAQPSVNGNTASETISRKVAKYDPVTPPAKRTGSGFVNNDTAKTPDRLASPSTPPKVTPPTQHHKTPSVGQRPAREDYSWKLALASKSLDPLPRRPIEAPADERPRPNTLVELAHVLDPPPSASKTARPSTPEDIFICGVCFDNFAISQVAQMPDCEHGFCRDCLRSHIKNKLGEGQYPILCPACSADKTRTEPGTVNQSLIEELGLSQREFDKLQELQLSAHSFQLQCPSCHESMFVVRQEYLEQDVLRCPLPRCGHRWCKACKKTVTGASNKHACKPDKLDRLMRKKGWRYCPGCTSPIQKESGCNHMKCTSPGCNVHFCYKCGALILDASTGLDVGVAVDNHYLRCTQFEKNHKCTIQ</sequence>